<evidence type="ECO:0000259" key="3">
    <source>
        <dbReference type="PROSITE" id="PS50887"/>
    </source>
</evidence>
<protein>
    <submittedName>
        <fullName evidence="4">Diguanylate cyclase (GGDEF) domain-containing protein</fullName>
    </submittedName>
</protein>
<dbReference type="InterPro" id="IPR035919">
    <property type="entry name" value="EAL_sf"/>
</dbReference>
<dbReference type="InterPro" id="IPR043128">
    <property type="entry name" value="Rev_trsase/Diguanyl_cyclase"/>
</dbReference>
<dbReference type="SMART" id="SM00267">
    <property type="entry name" value="GGDEF"/>
    <property type="match status" value="2"/>
</dbReference>
<dbReference type="Pfam" id="PF00563">
    <property type="entry name" value="EAL"/>
    <property type="match status" value="1"/>
</dbReference>
<dbReference type="CDD" id="cd01949">
    <property type="entry name" value="GGDEF"/>
    <property type="match status" value="1"/>
</dbReference>
<feature type="domain" description="EAL" evidence="2">
    <location>
        <begin position="616"/>
        <end position="869"/>
    </location>
</feature>
<dbReference type="Pfam" id="PF00990">
    <property type="entry name" value="GGDEF"/>
    <property type="match status" value="2"/>
</dbReference>
<dbReference type="AlphaFoldDB" id="A0A1K1PSE2"/>
<dbReference type="InterPro" id="IPR000160">
    <property type="entry name" value="GGDEF_dom"/>
</dbReference>
<reference evidence="4 5" key="1">
    <citation type="submission" date="2016-11" db="EMBL/GenBank/DDBJ databases">
        <authorList>
            <person name="Jaros S."/>
            <person name="Januszkiewicz K."/>
            <person name="Wedrychowicz H."/>
        </authorList>
    </citation>
    <scope>NUCLEOTIDE SEQUENCE [LARGE SCALE GENOMIC DNA]</scope>
    <source>
        <strain evidence="4 5">YL228</strain>
    </source>
</reference>
<dbReference type="SUPFAM" id="SSF141868">
    <property type="entry name" value="EAL domain-like"/>
    <property type="match status" value="1"/>
</dbReference>
<dbReference type="InterPro" id="IPR000014">
    <property type="entry name" value="PAS"/>
</dbReference>
<dbReference type="EMBL" id="FPIP01000010">
    <property type="protein sequence ID" value="SFW49710.1"/>
    <property type="molecule type" value="Genomic_DNA"/>
</dbReference>
<dbReference type="Gene3D" id="3.30.70.270">
    <property type="match status" value="2"/>
</dbReference>
<evidence type="ECO:0000313" key="4">
    <source>
        <dbReference type="EMBL" id="SFW49710.1"/>
    </source>
</evidence>
<dbReference type="InterPro" id="IPR029787">
    <property type="entry name" value="Nucleotide_cyclase"/>
</dbReference>
<dbReference type="SUPFAM" id="SSF55073">
    <property type="entry name" value="Nucleotide cyclase"/>
    <property type="match status" value="2"/>
</dbReference>
<organism evidence="4 5">
    <name type="scientific">Ruminococcus flavefaciens</name>
    <dbReference type="NCBI Taxonomy" id="1265"/>
    <lineage>
        <taxon>Bacteria</taxon>
        <taxon>Bacillati</taxon>
        <taxon>Bacillota</taxon>
        <taxon>Clostridia</taxon>
        <taxon>Eubacteriales</taxon>
        <taxon>Oscillospiraceae</taxon>
        <taxon>Ruminococcus</taxon>
    </lineage>
</organism>
<evidence type="ECO:0000313" key="5">
    <source>
        <dbReference type="Proteomes" id="UP000183461"/>
    </source>
</evidence>
<dbReference type="PROSITE" id="PS50112">
    <property type="entry name" value="PAS"/>
    <property type="match status" value="1"/>
</dbReference>
<dbReference type="Proteomes" id="UP000183461">
    <property type="component" value="Unassembled WGS sequence"/>
</dbReference>
<dbReference type="SUPFAM" id="SSF55785">
    <property type="entry name" value="PYP-like sensor domain (PAS domain)"/>
    <property type="match status" value="1"/>
</dbReference>
<dbReference type="PROSITE" id="PS50887">
    <property type="entry name" value="GGDEF"/>
    <property type="match status" value="2"/>
</dbReference>
<dbReference type="NCBIfam" id="TIGR00254">
    <property type="entry name" value="GGDEF"/>
    <property type="match status" value="1"/>
</dbReference>
<dbReference type="CDD" id="cd01948">
    <property type="entry name" value="EAL"/>
    <property type="match status" value="1"/>
</dbReference>
<dbReference type="InterPro" id="IPR013655">
    <property type="entry name" value="PAS_fold_3"/>
</dbReference>
<gene>
    <name evidence="4" type="ORF">SAMN02910280_0028</name>
</gene>
<sequence>MDKQGIFDNIAESLARSYDIIYYINAENGNYTRFTSAKIYGDDHVKEDGKNFFSDAQKNAEKIIAPKDLERVKFKLKKESIISALEIKKLYTFDYTLMIDGEPRFARATVSWARDRLHLIVGVEDTVEEIRRENALTNVLSLANEVTRRDELTGIKNKTAFDELAKAIQENINNGLVYLPFALIVCDVSGITQLNESFSSAAGDGHIIASCKLICNIFTHSPVFRIDGDKFAVLLRGIDYENRNALFEDLHEQVVDNIKCKDGPVLAAGMAVFNSDEDNSFTSVFERAENLMYKDKKAIKSGEAGKSSIEYINGDISIPLDRKEKLDRLFNAFSIFAEGTYVYLCDMRYDYSRWSKKAVDLFGLPSEYMVNAAKIWDSHIHPDDAEIYREGIEAIFSGKTNSHDMQYRARKINGEYDVCTCRGTVIYSPKGIPEYFCGTIRNHSIQGYIDALSGLQNQYGFFEDIEAKILKTEPFKVVMLGLTKFSEINEVYGYHFGNLVLQKYARYLYEAVGNYGTVYRLDGTKFAVIIPNSDHTVENIKSKYSTMRHYFRNEFFIDNELIILDTSAGLLSVDNFNIDPQTVYACLNYAYGESKLRRQGDIVEFGNSINKDKKHRTEVLHVIRSSIMQDFHGFFLLYQPVVDALTEKVIGAEALLRWKNEEYGMVPPDSFIPVLEKDPVFIELGQWILRTALIGAKKLREKFPDFIINVNLSYNQLEKPNFVDMVLATLAETDYPPEALCLEITERCRLLDMDLLKNIVVNLRGRGIKIALDDFGTGFSSIGIVKSLPFDVIKIDRSLVMKIEENPQDRQLVGAVANMMRSYSTNVCVEGIETAAMRDILLNYEVDCLQGYYYSKPIPIEDFISKFDA</sequence>
<dbReference type="InterPro" id="IPR001633">
    <property type="entry name" value="EAL_dom"/>
</dbReference>
<feature type="domain" description="GGDEF" evidence="3">
    <location>
        <begin position="179"/>
        <end position="314"/>
    </location>
</feature>
<dbReference type="Gene3D" id="3.20.20.450">
    <property type="entry name" value="EAL domain"/>
    <property type="match status" value="1"/>
</dbReference>
<dbReference type="PANTHER" id="PTHR33121:SF71">
    <property type="entry name" value="OXYGEN SENSOR PROTEIN DOSP"/>
    <property type="match status" value="1"/>
</dbReference>
<evidence type="ECO:0000259" key="1">
    <source>
        <dbReference type="PROSITE" id="PS50112"/>
    </source>
</evidence>
<evidence type="ECO:0000259" key="2">
    <source>
        <dbReference type="PROSITE" id="PS50883"/>
    </source>
</evidence>
<dbReference type="SMART" id="SM00052">
    <property type="entry name" value="EAL"/>
    <property type="match status" value="1"/>
</dbReference>
<proteinExistence type="predicted"/>
<dbReference type="GO" id="GO:0071111">
    <property type="term" value="F:cyclic-guanylate-specific phosphodiesterase activity"/>
    <property type="evidence" value="ECO:0007669"/>
    <property type="project" value="InterPro"/>
</dbReference>
<accession>A0A1K1PSE2</accession>
<dbReference type="Pfam" id="PF08447">
    <property type="entry name" value="PAS_3"/>
    <property type="match status" value="1"/>
</dbReference>
<dbReference type="RefSeq" id="WP_081367909.1">
    <property type="nucleotide sequence ID" value="NZ_FPIP01000010.1"/>
</dbReference>
<dbReference type="PROSITE" id="PS50883">
    <property type="entry name" value="EAL"/>
    <property type="match status" value="1"/>
</dbReference>
<dbReference type="InterPro" id="IPR050706">
    <property type="entry name" value="Cyclic-di-GMP_PDE-like"/>
</dbReference>
<dbReference type="PANTHER" id="PTHR33121">
    <property type="entry name" value="CYCLIC DI-GMP PHOSPHODIESTERASE PDEF"/>
    <property type="match status" value="1"/>
</dbReference>
<dbReference type="Gene3D" id="3.30.450.20">
    <property type="entry name" value="PAS domain"/>
    <property type="match status" value="1"/>
</dbReference>
<feature type="domain" description="PAS" evidence="1">
    <location>
        <begin position="322"/>
        <end position="399"/>
    </location>
</feature>
<name>A0A1K1PSE2_RUMFL</name>
<feature type="domain" description="GGDEF" evidence="3">
    <location>
        <begin position="473"/>
        <end position="608"/>
    </location>
</feature>
<dbReference type="InterPro" id="IPR035965">
    <property type="entry name" value="PAS-like_dom_sf"/>
</dbReference>